<dbReference type="Pfam" id="PF09917">
    <property type="entry name" value="DUF2147"/>
    <property type="match status" value="1"/>
</dbReference>
<proteinExistence type="predicted"/>
<reference evidence="3 4" key="1">
    <citation type="submission" date="2019-03" db="EMBL/GenBank/DDBJ databases">
        <title>Genomic Encyclopedia of Type Strains, Phase IV (KMG-IV): sequencing the most valuable type-strain genomes for metagenomic binning, comparative biology and taxonomic classification.</title>
        <authorList>
            <person name="Goeker M."/>
        </authorList>
    </citation>
    <scope>NUCLEOTIDE SEQUENCE [LARGE SCALE GENOMIC DNA]</scope>
    <source>
        <strain evidence="3 4">DSM 24766</strain>
    </source>
</reference>
<name>A0A4R2RDF7_9RHOB</name>
<comment type="caution">
    <text evidence="3">The sequence shown here is derived from an EMBL/GenBank/DDBJ whole genome shotgun (WGS) entry which is preliminary data.</text>
</comment>
<organism evidence="3 4">
    <name type="scientific">Rhodovulum bhavnagarense</name>
    <dbReference type="NCBI Taxonomy" id="992286"/>
    <lineage>
        <taxon>Bacteria</taxon>
        <taxon>Pseudomonadati</taxon>
        <taxon>Pseudomonadota</taxon>
        <taxon>Alphaproteobacteria</taxon>
        <taxon>Rhodobacterales</taxon>
        <taxon>Paracoccaceae</taxon>
        <taxon>Rhodovulum</taxon>
    </lineage>
</organism>
<accession>A0A4R2RDF7</accession>
<feature type="domain" description="DUF2147" evidence="2">
    <location>
        <begin position="26"/>
        <end position="129"/>
    </location>
</feature>
<gene>
    <name evidence="3" type="ORF">EV663_10717</name>
</gene>
<dbReference type="PANTHER" id="PTHR36919:SF2">
    <property type="entry name" value="BLL6627 PROTEIN"/>
    <property type="match status" value="1"/>
</dbReference>
<protein>
    <submittedName>
        <fullName evidence="3">Uncharacterized protein (DUF2147 family)</fullName>
    </submittedName>
</protein>
<feature type="signal peptide" evidence="1">
    <location>
        <begin position="1"/>
        <end position="20"/>
    </location>
</feature>
<dbReference type="AlphaFoldDB" id="A0A4R2RDF7"/>
<keyword evidence="1" id="KW-0732">Signal</keyword>
<feature type="chain" id="PRO_5020419069" evidence="1">
    <location>
        <begin position="21"/>
        <end position="131"/>
    </location>
</feature>
<evidence type="ECO:0000313" key="4">
    <source>
        <dbReference type="Proteomes" id="UP000295050"/>
    </source>
</evidence>
<evidence type="ECO:0000313" key="3">
    <source>
        <dbReference type="EMBL" id="TCP60843.1"/>
    </source>
</evidence>
<dbReference type="RefSeq" id="WP_132951406.1">
    <property type="nucleotide sequence ID" value="NZ_SLXU01000007.1"/>
</dbReference>
<dbReference type="Proteomes" id="UP000295050">
    <property type="component" value="Unassembled WGS sequence"/>
</dbReference>
<evidence type="ECO:0000256" key="1">
    <source>
        <dbReference type="SAM" id="SignalP"/>
    </source>
</evidence>
<keyword evidence="4" id="KW-1185">Reference proteome</keyword>
<sequence>MTRIFRIAALGLLLAGPALAADPVEGTWQTGLDDNGNFGHIRIAPCGERLCGTLVRAYDGTGRQIDTGNVGKPIVWDMQPQGSGRYGNGKVWTPDRDKTYNSKMLLEGDFLSISGCVMGICRNGGKWKRVR</sequence>
<dbReference type="EMBL" id="SLXU01000007">
    <property type="protein sequence ID" value="TCP60843.1"/>
    <property type="molecule type" value="Genomic_DNA"/>
</dbReference>
<dbReference type="Gene3D" id="2.40.128.520">
    <property type="match status" value="1"/>
</dbReference>
<dbReference type="OrthoDB" id="9811671at2"/>
<dbReference type="PANTHER" id="PTHR36919">
    <property type="entry name" value="BLR1215 PROTEIN"/>
    <property type="match status" value="1"/>
</dbReference>
<evidence type="ECO:0000259" key="2">
    <source>
        <dbReference type="Pfam" id="PF09917"/>
    </source>
</evidence>
<dbReference type="InterPro" id="IPR019223">
    <property type="entry name" value="DUF2147"/>
</dbReference>